<gene>
    <name evidence="1" type="ORF">GRJ2_001941000</name>
</gene>
<sequence length="124" mass="13915">MLQGVWLFHVPVQRPQRSDFEREQPLQASDTCNHALTLAPFTSDRRDSRATAPLPLVGAISSSSCRCASLSFTLRLPTDRTPRVLVLHKSFPVPAFGISSDDNFSTDASEKRIKMLWLQTICRD</sequence>
<accession>A0ABC9XDG2</accession>
<organism evidence="1 2">
    <name type="scientific">Grus japonensis</name>
    <name type="common">Japanese crane</name>
    <name type="synonym">Red-crowned crane</name>
    <dbReference type="NCBI Taxonomy" id="30415"/>
    <lineage>
        <taxon>Eukaryota</taxon>
        <taxon>Metazoa</taxon>
        <taxon>Chordata</taxon>
        <taxon>Craniata</taxon>
        <taxon>Vertebrata</taxon>
        <taxon>Euteleostomi</taxon>
        <taxon>Archelosauria</taxon>
        <taxon>Archosauria</taxon>
        <taxon>Dinosauria</taxon>
        <taxon>Saurischia</taxon>
        <taxon>Theropoda</taxon>
        <taxon>Coelurosauria</taxon>
        <taxon>Aves</taxon>
        <taxon>Neognathae</taxon>
        <taxon>Neoaves</taxon>
        <taxon>Gruiformes</taxon>
        <taxon>Gruidae</taxon>
        <taxon>Grus</taxon>
    </lineage>
</organism>
<evidence type="ECO:0000313" key="1">
    <source>
        <dbReference type="EMBL" id="GAB0194757.1"/>
    </source>
</evidence>
<proteinExistence type="predicted"/>
<name>A0ABC9XDG2_GRUJA</name>
<dbReference type="Proteomes" id="UP001623348">
    <property type="component" value="Unassembled WGS sequence"/>
</dbReference>
<dbReference type="AlphaFoldDB" id="A0ABC9XDG2"/>
<keyword evidence="2" id="KW-1185">Reference proteome</keyword>
<protein>
    <submittedName>
        <fullName evidence="1">Uncharacterized protein</fullName>
    </submittedName>
</protein>
<comment type="caution">
    <text evidence="1">The sequence shown here is derived from an EMBL/GenBank/DDBJ whole genome shotgun (WGS) entry which is preliminary data.</text>
</comment>
<reference evidence="1 2" key="1">
    <citation type="submission" date="2024-06" db="EMBL/GenBank/DDBJ databases">
        <title>The draft genome of Grus japonensis, version 3.</title>
        <authorList>
            <person name="Nabeshima K."/>
            <person name="Suzuki S."/>
            <person name="Onuma M."/>
        </authorList>
    </citation>
    <scope>NUCLEOTIDE SEQUENCE [LARGE SCALE GENOMIC DNA]</scope>
    <source>
        <strain evidence="1 2">451A</strain>
    </source>
</reference>
<evidence type="ECO:0000313" key="2">
    <source>
        <dbReference type="Proteomes" id="UP001623348"/>
    </source>
</evidence>
<dbReference type="EMBL" id="BAAFJT010000011">
    <property type="protein sequence ID" value="GAB0194757.1"/>
    <property type="molecule type" value="Genomic_DNA"/>
</dbReference>